<evidence type="ECO:0000313" key="2">
    <source>
        <dbReference type="EMBL" id="CAE0125064.1"/>
    </source>
</evidence>
<feature type="region of interest" description="Disordered" evidence="1">
    <location>
        <begin position="96"/>
        <end position="137"/>
    </location>
</feature>
<gene>
    <name evidence="2" type="ORF">HERI1096_LOCUS25383</name>
</gene>
<feature type="compositionally biased region" description="Polar residues" evidence="1">
    <location>
        <begin position="97"/>
        <end position="118"/>
    </location>
</feature>
<proteinExistence type="predicted"/>
<dbReference type="Gene3D" id="2.30.30.140">
    <property type="match status" value="1"/>
</dbReference>
<evidence type="ECO:0000256" key="1">
    <source>
        <dbReference type="SAM" id="MobiDB-lite"/>
    </source>
</evidence>
<evidence type="ECO:0008006" key="3">
    <source>
        <dbReference type="Google" id="ProtNLM"/>
    </source>
</evidence>
<feature type="compositionally biased region" description="Basic and acidic residues" evidence="1">
    <location>
        <begin position="125"/>
        <end position="136"/>
    </location>
</feature>
<accession>A0A7S3F5T3</accession>
<protein>
    <recommendedName>
        <fullName evidence="3">Tudor domain-containing protein</fullName>
    </recommendedName>
</protein>
<name>A0A7S3F5T3_9EUKA</name>
<dbReference type="EMBL" id="HBHX01045866">
    <property type="protein sequence ID" value="CAE0125064.1"/>
    <property type="molecule type" value="Transcribed_RNA"/>
</dbReference>
<organism evidence="2">
    <name type="scientific">Haptolina ericina</name>
    <dbReference type="NCBI Taxonomy" id="156174"/>
    <lineage>
        <taxon>Eukaryota</taxon>
        <taxon>Haptista</taxon>
        <taxon>Haptophyta</taxon>
        <taxon>Prymnesiophyceae</taxon>
        <taxon>Prymnesiales</taxon>
        <taxon>Prymnesiaceae</taxon>
        <taxon>Haptolina</taxon>
    </lineage>
</organism>
<reference evidence="2" key="1">
    <citation type="submission" date="2021-01" db="EMBL/GenBank/DDBJ databases">
        <authorList>
            <person name="Corre E."/>
            <person name="Pelletier E."/>
            <person name="Niang G."/>
            <person name="Scheremetjew M."/>
            <person name="Finn R."/>
            <person name="Kale V."/>
            <person name="Holt S."/>
            <person name="Cochrane G."/>
            <person name="Meng A."/>
            <person name="Brown T."/>
            <person name="Cohen L."/>
        </authorList>
    </citation>
    <scope>NUCLEOTIDE SEQUENCE</scope>
    <source>
        <strain evidence="2">CCMP281</strain>
    </source>
</reference>
<dbReference type="AlphaFoldDB" id="A0A7S3F5T3"/>
<sequence>MDTTLVVGARVSVWSHEDNRWFDGVVTELSEGTGEFLVDYDDEEEGEAWTNINHKWKSLTPQLHGDSAEDVAADEVALDTPSLHAAEVAVTTKTTAFQTDSQSGPPQTEAQPSATPAGSHTAPEAAHHEAAHHEVGQPEGLLPKLFQQLYEETLRTDGFGHQEPRQVEVRFAELHERTLSADAR</sequence>